<dbReference type="AlphaFoldDB" id="A0AAU9RSP4"/>
<name>A0AAU9RSP4_THLAR</name>
<feature type="region of interest" description="Disordered" evidence="1">
    <location>
        <begin position="82"/>
        <end position="127"/>
    </location>
</feature>
<evidence type="ECO:0000256" key="1">
    <source>
        <dbReference type="SAM" id="MobiDB-lite"/>
    </source>
</evidence>
<proteinExistence type="predicted"/>
<sequence length="127" mass="14306">MDNEVSFEFSTSTHEFEIVECGVQILTHDDDDESLFPGSHESEDDDEIERLLTRLKTLVAGSHESEDDDEIERLLTRLKTLVAGSHESEDDDESISDGSYKSCSEQVSGDDDESLSDWSNEVDESRQ</sequence>
<gene>
    <name evidence="2" type="ORF">TAV2_LOCUS5536</name>
</gene>
<protein>
    <submittedName>
        <fullName evidence="2">Uncharacterized protein</fullName>
    </submittedName>
</protein>
<reference evidence="2 3" key="1">
    <citation type="submission" date="2022-03" db="EMBL/GenBank/DDBJ databases">
        <authorList>
            <person name="Nunn A."/>
            <person name="Chopra R."/>
            <person name="Nunn A."/>
            <person name="Contreras Garrido A."/>
        </authorList>
    </citation>
    <scope>NUCLEOTIDE SEQUENCE [LARGE SCALE GENOMIC DNA]</scope>
</reference>
<keyword evidence="3" id="KW-1185">Reference proteome</keyword>
<evidence type="ECO:0000313" key="3">
    <source>
        <dbReference type="Proteomes" id="UP000836841"/>
    </source>
</evidence>
<organism evidence="2 3">
    <name type="scientific">Thlaspi arvense</name>
    <name type="common">Field penny-cress</name>
    <dbReference type="NCBI Taxonomy" id="13288"/>
    <lineage>
        <taxon>Eukaryota</taxon>
        <taxon>Viridiplantae</taxon>
        <taxon>Streptophyta</taxon>
        <taxon>Embryophyta</taxon>
        <taxon>Tracheophyta</taxon>
        <taxon>Spermatophyta</taxon>
        <taxon>Magnoliopsida</taxon>
        <taxon>eudicotyledons</taxon>
        <taxon>Gunneridae</taxon>
        <taxon>Pentapetalae</taxon>
        <taxon>rosids</taxon>
        <taxon>malvids</taxon>
        <taxon>Brassicales</taxon>
        <taxon>Brassicaceae</taxon>
        <taxon>Thlaspideae</taxon>
        <taxon>Thlaspi</taxon>
    </lineage>
</organism>
<dbReference type="EMBL" id="OU466858">
    <property type="protein sequence ID" value="CAH2048212.1"/>
    <property type="molecule type" value="Genomic_DNA"/>
</dbReference>
<evidence type="ECO:0000313" key="2">
    <source>
        <dbReference type="EMBL" id="CAH2048212.1"/>
    </source>
</evidence>
<dbReference type="Proteomes" id="UP000836841">
    <property type="component" value="Chromosome 2"/>
</dbReference>
<accession>A0AAU9RSP4</accession>